<dbReference type="Pfam" id="PF15290">
    <property type="entry name" value="Syntaphilin"/>
    <property type="match status" value="1"/>
</dbReference>
<feature type="region of interest" description="Disordered" evidence="8">
    <location>
        <begin position="66"/>
        <end position="137"/>
    </location>
</feature>
<dbReference type="GO" id="GO:0030182">
    <property type="term" value="P:neuron differentiation"/>
    <property type="evidence" value="ECO:0007669"/>
    <property type="project" value="TreeGrafter"/>
</dbReference>
<dbReference type="PANTHER" id="PTHR16208:SF1">
    <property type="entry name" value="SYNTAPHILIN"/>
    <property type="match status" value="1"/>
</dbReference>
<evidence type="ECO:0000256" key="5">
    <source>
        <dbReference type="ARBA" id="ARBA00023054"/>
    </source>
</evidence>
<evidence type="ECO:0000313" key="10">
    <source>
        <dbReference type="Proteomes" id="UP001479290"/>
    </source>
</evidence>
<evidence type="ECO:0000256" key="3">
    <source>
        <dbReference type="ARBA" id="ARBA00022692"/>
    </source>
</evidence>
<dbReference type="EMBL" id="JAWDJR010000022">
    <property type="protein sequence ID" value="KAK9954468.1"/>
    <property type="molecule type" value="Genomic_DNA"/>
</dbReference>
<comment type="caution">
    <text evidence="9">The sequence shown here is derived from an EMBL/GenBank/DDBJ whole genome shotgun (WGS) entry which is preliminary data.</text>
</comment>
<keyword evidence="2" id="KW-0597">Phosphoprotein</keyword>
<feature type="coiled-coil region" evidence="7">
    <location>
        <begin position="155"/>
        <end position="217"/>
    </location>
</feature>
<dbReference type="InterPro" id="IPR028197">
    <property type="entry name" value="Syntaphilin/Syntabulin"/>
</dbReference>
<evidence type="ECO:0000256" key="7">
    <source>
        <dbReference type="SAM" id="Coils"/>
    </source>
</evidence>
<evidence type="ECO:0000256" key="4">
    <source>
        <dbReference type="ARBA" id="ARBA00022989"/>
    </source>
</evidence>
<protein>
    <recommendedName>
        <fullName evidence="11">Syntaphilin b</fullName>
    </recommendedName>
</protein>
<accession>A0AAW1Z0L1</accession>
<feature type="compositionally biased region" description="Polar residues" evidence="8">
    <location>
        <begin position="286"/>
        <end position="301"/>
    </location>
</feature>
<keyword evidence="5 7" id="KW-0175">Coiled coil</keyword>
<evidence type="ECO:0000256" key="2">
    <source>
        <dbReference type="ARBA" id="ARBA00022553"/>
    </source>
</evidence>
<dbReference type="Proteomes" id="UP001479290">
    <property type="component" value="Unassembled WGS sequence"/>
</dbReference>
<evidence type="ECO:0000256" key="8">
    <source>
        <dbReference type="SAM" id="MobiDB-lite"/>
    </source>
</evidence>
<name>A0AAW1Z0L1_CULAL</name>
<gene>
    <name evidence="9" type="ORF">ABG768_016530</name>
</gene>
<comment type="subcellular location">
    <subcellularLocation>
        <location evidence="1">Membrane</location>
        <topology evidence="1">Single-pass membrane protein</topology>
    </subcellularLocation>
</comment>
<dbReference type="GO" id="GO:0016020">
    <property type="term" value="C:membrane"/>
    <property type="evidence" value="ECO:0007669"/>
    <property type="project" value="UniProtKB-SubCell"/>
</dbReference>
<evidence type="ECO:0008006" key="11">
    <source>
        <dbReference type="Google" id="ProtNLM"/>
    </source>
</evidence>
<feature type="compositionally biased region" description="Low complexity" evidence="8">
    <location>
        <begin position="95"/>
        <end position="111"/>
    </location>
</feature>
<organism evidence="9 10">
    <name type="scientific">Culter alburnus</name>
    <name type="common">Topmouth culter</name>
    <dbReference type="NCBI Taxonomy" id="194366"/>
    <lineage>
        <taxon>Eukaryota</taxon>
        <taxon>Metazoa</taxon>
        <taxon>Chordata</taxon>
        <taxon>Craniata</taxon>
        <taxon>Vertebrata</taxon>
        <taxon>Euteleostomi</taxon>
        <taxon>Actinopterygii</taxon>
        <taxon>Neopterygii</taxon>
        <taxon>Teleostei</taxon>
        <taxon>Ostariophysi</taxon>
        <taxon>Cypriniformes</taxon>
        <taxon>Xenocyprididae</taxon>
        <taxon>Xenocypridinae</taxon>
        <taxon>Culter</taxon>
    </lineage>
</organism>
<feature type="region of interest" description="Disordered" evidence="8">
    <location>
        <begin position="276"/>
        <end position="310"/>
    </location>
</feature>
<keyword evidence="6" id="KW-0472">Membrane</keyword>
<dbReference type="GO" id="GO:0005881">
    <property type="term" value="C:cytoplasmic microtubule"/>
    <property type="evidence" value="ECO:0007669"/>
    <property type="project" value="TreeGrafter"/>
</dbReference>
<reference evidence="9 10" key="1">
    <citation type="submission" date="2024-05" db="EMBL/GenBank/DDBJ databases">
        <title>A high-quality chromosomal-level genome assembly of Topmouth culter (Culter alburnus).</title>
        <authorList>
            <person name="Zhao H."/>
        </authorList>
    </citation>
    <scope>NUCLEOTIDE SEQUENCE [LARGE SCALE GENOMIC DNA]</scope>
    <source>
        <strain evidence="9">CATC2023</strain>
        <tissue evidence="9">Muscle</tissue>
    </source>
</reference>
<keyword evidence="10" id="KW-1185">Reference proteome</keyword>
<keyword evidence="4" id="KW-1133">Transmembrane helix</keyword>
<keyword evidence="3" id="KW-0812">Transmembrane</keyword>
<dbReference type="AlphaFoldDB" id="A0AAW1Z0L1"/>
<evidence type="ECO:0000256" key="6">
    <source>
        <dbReference type="ARBA" id="ARBA00023136"/>
    </source>
</evidence>
<evidence type="ECO:0000313" key="9">
    <source>
        <dbReference type="EMBL" id="KAK9954468.1"/>
    </source>
</evidence>
<proteinExistence type="predicted"/>
<evidence type="ECO:0000256" key="1">
    <source>
        <dbReference type="ARBA" id="ARBA00004167"/>
    </source>
</evidence>
<dbReference type="PANTHER" id="PTHR16208">
    <property type="entry name" value="MICROTUBULE-ASSOCIATED PROTEIN/SYNTAPHILIN"/>
    <property type="match status" value="1"/>
</dbReference>
<feature type="region of interest" description="Disordered" evidence="8">
    <location>
        <begin position="549"/>
        <end position="568"/>
    </location>
</feature>
<dbReference type="GO" id="GO:0005739">
    <property type="term" value="C:mitochondrion"/>
    <property type="evidence" value="ECO:0007669"/>
    <property type="project" value="TreeGrafter"/>
</dbReference>
<sequence length="706" mass="75828">MSSPSNKRSGSGSRKFNLLKALQPKHRLQQMLSSPTASPVFDYCRFIELDYTPMESGIMVSMRQSRGFVTPKSPERHCRRSPAPVSNRDPYGNASLSSSSNSGSCKGSDGSPTHRHHMKYTSCNDNHGIRPPPPEQYLTPLQQKEVCIRHLRARLKETIDRLQDRDTEIDELRTQLSRMQEDWIEEECHRVEAQLALKEARREIQQLKQVVDVVRSSLGDTDTGVQKCFQDINLQNHKLESLLQSMEMAQISTTKAGESLAGGGVVGAGLEVSEGLVESSEGSPARSLTRSSTYTKLSDQTGPERGGNENGCDIPCLSGEGTQDSGFVCCGDSGRGASKADLLLEAAFLSQETASLLNAYSRLPHSSTYEALCNSEPGVVPLRCSGIGMGTSVSISNPCLSHHHLYLHHLREQGIQTDHSPASAPAHGPSTSFNSDLDTIAERTFRSQACSPTSTWMSDEGDDLESVTTESAITATVATTSFVNDFSTKSAPVVAMEPCAPTVSVTKGPASLALIPMESSVKETTVSASLTVLPITTTALTTETIGSPVTNSVQPLTDPLPDPDTSPCSVQPLVETEEDTLPQTTQPRSVLTEAGVAGDNVINIDADDEDEVDESATNTESKSSGCGLPVKNYWSRHFLVDLLAVVVPVVPTVAWLCRGPHRDGQPMYHIGSLLRGCCTVALHSLRRGGGLRHYPAGGGGPGGMNI</sequence>